<evidence type="ECO:0000256" key="1">
    <source>
        <dbReference type="SAM" id="Phobius"/>
    </source>
</evidence>
<reference evidence="2 3" key="1">
    <citation type="submission" date="2018-08" db="EMBL/GenBank/DDBJ databases">
        <title>A genome reference for cultivated species of the human gut microbiota.</title>
        <authorList>
            <person name="Zou Y."/>
            <person name="Xue W."/>
            <person name="Luo G."/>
        </authorList>
    </citation>
    <scope>NUCLEOTIDE SEQUENCE [LARGE SCALE GENOMIC DNA]</scope>
    <source>
        <strain evidence="2 3">AM16-11</strain>
    </source>
</reference>
<evidence type="ECO:0000313" key="2">
    <source>
        <dbReference type="EMBL" id="RHI25371.1"/>
    </source>
</evidence>
<dbReference type="Proteomes" id="UP000285865">
    <property type="component" value="Unassembled WGS sequence"/>
</dbReference>
<protein>
    <submittedName>
        <fullName evidence="2">Uncharacterized protein</fullName>
    </submittedName>
</protein>
<keyword evidence="1" id="KW-0812">Transmembrane</keyword>
<keyword evidence="1" id="KW-0472">Membrane</keyword>
<evidence type="ECO:0000313" key="3">
    <source>
        <dbReference type="Proteomes" id="UP000285865"/>
    </source>
</evidence>
<gene>
    <name evidence="2" type="ORF">DW172_01365</name>
</gene>
<dbReference type="RefSeq" id="WP_005359599.1">
    <property type="nucleotide sequence ID" value="NZ_QRKN01000001.1"/>
</dbReference>
<comment type="caution">
    <text evidence="2">The sequence shown here is derived from an EMBL/GenBank/DDBJ whole genome shotgun (WGS) entry which is preliminary data.</text>
</comment>
<organism evidence="2 3">
    <name type="scientific">Agathobacter rectalis</name>
    <dbReference type="NCBI Taxonomy" id="39491"/>
    <lineage>
        <taxon>Bacteria</taxon>
        <taxon>Bacillati</taxon>
        <taxon>Bacillota</taxon>
        <taxon>Clostridia</taxon>
        <taxon>Lachnospirales</taxon>
        <taxon>Lachnospiraceae</taxon>
        <taxon>Agathobacter</taxon>
    </lineage>
</organism>
<keyword evidence="1" id="KW-1133">Transmembrane helix</keyword>
<name>A0A414ZQ48_9FIRM</name>
<proteinExistence type="predicted"/>
<sequence>MQILKWLLVNWDSVLLIAMVVALIIYLIKTGQTKILKQIAIKFVTDAEGECGAGTGIIKLSEVVAKMYAYLPSVVRILFTEKQLVQIAESVLAEAKKKWEANENLTTYIENKQQTTPAVVTLVENTK</sequence>
<accession>A0A414ZQ48</accession>
<dbReference type="AlphaFoldDB" id="A0A414ZQ48"/>
<dbReference type="EMBL" id="QRKN01000001">
    <property type="protein sequence ID" value="RHI25371.1"/>
    <property type="molecule type" value="Genomic_DNA"/>
</dbReference>
<feature type="transmembrane region" description="Helical" evidence="1">
    <location>
        <begin position="6"/>
        <end position="28"/>
    </location>
</feature>